<feature type="binding site" evidence="14">
    <location>
        <begin position="157"/>
        <end position="164"/>
    </location>
    <ligand>
        <name>ATP</name>
        <dbReference type="ChEBI" id="CHEBI:30616"/>
    </ligand>
</feature>
<dbReference type="GO" id="GO:0000155">
    <property type="term" value="F:phosphorelay sensor kinase activity"/>
    <property type="evidence" value="ECO:0007669"/>
    <property type="project" value="InterPro"/>
</dbReference>
<evidence type="ECO:0000256" key="7">
    <source>
        <dbReference type="ARBA" id="ARBA00022741"/>
    </source>
</evidence>
<evidence type="ECO:0000256" key="14">
    <source>
        <dbReference type="HAMAP-Rule" id="MF_01249"/>
    </source>
</evidence>
<dbReference type="InterPro" id="IPR011126">
    <property type="entry name" value="Hpr_kin/Pase_Hpr_N"/>
</dbReference>
<evidence type="ECO:0000256" key="12">
    <source>
        <dbReference type="ARBA" id="ARBA00023277"/>
    </source>
</evidence>
<feature type="active site" evidence="14">
    <location>
        <position position="142"/>
    </location>
</feature>
<feature type="binding site" evidence="14">
    <location>
        <position position="206"/>
    </location>
    <ligand>
        <name>Mg(2+)</name>
        <dbReference type="ChEBI" id="CHEBI:18420"/>
    </ligand>
</feature>
<evidence type="ECO:0000256" key="6">
    <source>
        <dbReference type="ARBA" id="ARBA00022723"/>
    </source>
</evidence>
<evidence type="ECO:0000313" key="18">
    <source>
        <dbReference type="Proteomes" id="UP000244338"/>
    </source>
</evidence>
<evidence type="ECO:0000313" key="17">
    <source>
        <dbReference type="EMBL" id="PTQ55970.1"/>
    </source>
</evidence>
<dbReference type="GO" id="GO:0000287">
    <property type="term" value="F:magnesium ion binding"/>
    <property type="evidence" value="ECO:0007669"/>
    <property type="project" value="UniProtKB-UniRule"/>
</dbReference>
<dbReference type="GO" id="GO:0004712">
    <property type="term" value="F:protein serine/threonine/tyrosine kinase activity"/>
    <property type="evidence" value="ECO:0007669"/>
    <property type="project" value="UniProtKB-UniRule"/>
</dbReference>
<keyword evidence="9 14" id="KW-0067">ATP-binding</keyword>
<evidence type="ECO:0000256" key="3">
    <source>
        <dbReference type="ARBA" id="ARBA00006883"/>
    </source>
</evidence>
<dbReference type="Pfam" id="PF02603">
    <property type="entry name" value="Hpr_kinase_N"/>
    <property type="match status" value="1"/>
</dbReference>
<dbReference type="GO" id="GO:0004674">
    <property type="term" value="F:protein serine/threonine kinase activity"/>
    <property type="evidence" value="ECO:0007669"/>
    <property type="project" value="UniProtKB-KW"/>
</dbReference>
<evidence type="ECO:0000256" key="13">
    <source>
        <dbReference type="ARBA" id="ARBA00047657"/>
    </source>
</evidence>
<proteinExistence type="inferred from homology"/>
<dbReference type="Gene3D" id="3.40.50.300">
    <property type="entry name" value="P-loop containing nucleotide triphosphate hydrolases"/>
    <property type="match status" value="1"/>
</dbReference>
<dbReference type="AlphaFoldDB" id="A0A2R6XZY4"/>
<evidence type="ECO:0000256" key="8">
    <source>
        <dbReference type="ARBA" id="ARBA00022777"/>
    </source>
</evidence>
<reference evidence="18" key="1">
    <citation type="journal article" date="2018" name="Sci. Rep.">
        <title>Lignite coal burning seam in the remote Altai Mountains harbors a hydrogen-driven thermophilic microbial community.</title>
        <authorList>
            <person name="Kadnikov V.V."/>
            <person name="Mardanov A.V."/>
            <person name="Ivasenko D.A."/>
            <person name="Antsiferov D.V."/>
            <person name="Beletsky A.V."/>
            <person name="Karnachuk O.V."/>
            <person name="Ravin N.V."/>
        </authorList>
    </citation>
    <scope>NUCLEOTIDE SEQUENCE [LARGE SCALE GENOMIC DNA]</scope>
</reference>
<accession>A0A2R6XZY4</accession>
<dbReference type="InterPro" id="IPR027417">
    <property type="entry name" value="P-loop_NTPase"/>
</dbReference>
<dbReference type="NCBIfam" id="TIGR00679">
    <property type="entry name" value="hpr-ser"/>
    <property type="match status" value="1"/>
</dbReference>
<organism evidence="17 18">
    <name type="scientific">Candidatus Carbonibacillus altaicus</name>
    <dbReference type="NCBI Taxonomy" id="2163959"/>
    <lineage>
        <taxon>Bacteria</taxon>
        <taxon>Bacillati</taxon>
        <taxon>Bacillota</taxon>
        <taxon>Bacilli</taxon>
        <taxon>Bacillales</taxon>
        <taxon>Candidatus Carbonibacillus</taxon>
    </lineage>
</organism>
<gene>
    <name evidence="14" type="primary">hprK</name>
    <name evidence="17" type="ORF">BSOLF_1063</name>
</gene>
<dbReference type="HAMAP" id="MF_01249">
    <property type="entry name" value="HPr_kinase"/>
    <property type="match status" value="1"/>
</dbReference>
<keyword evidence="6 14" id="KW-0479">Metal-binding</keyword>
<keyword evidence="5 14" id="KW-0808">Transferase</keyword>
<dbReference type="EC" id="2.7.4.-" evidence="14"/>
<keyword evidence="12 14" id="KW-0119">Carbohydrate metabolism</keyword>
<keyword evidence="8 14" id="KW-0418">Kinase</keyword>
<dbReference type="EC" id="2.7.11.-" evidence="14"/>
<keyword evidence="7 14" id="KW-0547">Nucleotide-binding</keyword>
<comment type="similarity">
    <text evidence="3 14">Belongs to the HPrK/P family.</text>
</comment>
<feature type="active site" evidence="14">
    <location>
        <position position="247"/>
    </location>
</feature>
<evidence type="ECO:0000256" key="5">
    <source>
        <dbReference type="ARBA" id="ARBA00022679"/>
    </source>
</evidence>
<dbReference type="Gene3D" id="3.40.1390.20">
    <property type="entry name" value="HprK N-terminal domain-like"/>
    <property type="match status" value="1"/>
</dbReference>
<feature type="domain" description="HPr(Ser) kinase/phosphorylase N-terminal" evidence="15">
    <location>
        <begin position="9"/>
        <end position="131"/>
    </location>
</feature>
<dbReference type="Pfam" id="PF07475">
    <property type="entry name" value="Hpr_kinase_C"/>
    <property type="match status" value="1"/>
</dbReference>
<dbReference type="GO" id="GO:0006109">
    <property type="term" value="P:regulation of carbohydrate metabolic process"/>
    <property type="evidence" value="ECO:0007669"/>
    <property type="project" value="UniProtKB-UniRule"/>
</dbReference>
<feature type="active site" description="Proton acceptor; for phosphorylation activity. Proton donor; for dephosphorylation activity" evidence="14">
    <location>
        <position position="181"/>
    </location>
</feature>
<evidence type="ECO:0000256" key="10">
    <source>
        <dbReference type="ARBA" id="ARBA00022842"/>
    </source>
</evidence>
<dbReference type="FunFam" id="3.40.50.300:FF:000174">
    <property type="entry name" value="HPr kinase/phosphorylase"/>
    <property type="match status" value="1"/>
</dbReference>
<dbReference type="InterPro" id="IPR028979">
    <property type="entry name" value="Ser_kin/Pase_Hpr-like_N_sf"/>
</dbReference>
<comment type="subunit">
    <text evidence="14">Homohexamer.</text>
</comment>
<feature type="binding site" evidence="14">
    <location>
        <position position="164"/>
    </location>
    <ligand>
        <name>Mg(2+)</name>
        <dbReference type="ChEBI" id="CHEBI:18420"/>
    </ligand>
</feature>
<evidence type="ECO:0000259" key="15">
    <source>
        <dbReference type="Pfam" id="PF02603"/>
    </source>
</evidence>
<protein>
    <recommendedName>
        <fullName evidence="14">HPr kinase/phosphorylase</fullName>
        <shortName evidence="14">HPrK/P</shortName>
        <ecNumber evidence="14">2.7.11.-</ecNumber>
        <ecNumber evidence="14">2.7.4.-</ecNumber>
    </recommendedName>
    <alternativeName>
        <fullName evidence="14">HPr(Ser) kinase/phosphorylase</fullName>
    </alternativeName>
</protein>
<dbReference type="SUPFAM" id="SSF53795">
    <property type="entry name" value="PEP carboxykinase-like"/>
    <property type="match status" value="1"/>
</dbReference>
<dbReference type="Proteomes" id="UP000244338">
    <property type="component" value="Unassembled WGS sequence"/>
</dbReference>
<dbReference type="CDD" id="cd01918">
    <property type="entry name" value="HprK_C"/>
    <property type="match status" value="1"/>
</dbReference>
<comment type="miscellaneous">
    <text evidence="14">Both phosphorylation and phosphorolysis are carried out by the same active site and suggest a common mechanism for both reactions.</text>
</comment>
<evidence type="ECO:0000256" key="1">
    <source>
        <dbReference type="ARBA" id="ARBA00001120"/>
    </source>
</evidence>
<keyword evidence="4 14" id="KW-0723">Serine/threonine-protein kinase</keyword>
<keyword evidence="11 14" id="KW-0511">Multifunctional enzyme</keyword>
<feature type="domain" description="HPr kinase/phosphorylase C-terminal" evidence="16">
    <location>
        <begin position="134"/>
        <end position="302"/>
    </location>
</feature>
<evidence type="ECO:0000256" key="11">
    <source>
        <dbReference type="ARBA" id="ARBA00023268"/>
    </source>
</evidence>
<comment type="cofactor">
    <cofactor evidence="2 14">
        <name>Mg(2+)</name>
        <dbReference type="ChEBI" id="CHEBI:18420"/>
    </cofactor>
</comment>
<dbReference type="InterPro" id="IPR003755">
    <property type="entry name" value="HPr(Ser)_kin/Pase"/>
</dbReference>
<dbReference type="PANTHER" id="PTHR30305">
    <property type="entry name" value="PROTEIN YJDM-RELATED"/>
    <property type="match status" value="1"/>
</dbReference>
<comment type="domain">
    <text evidence="14">The Walker A ATP-binding motif also binds Pi and PPi.</text>
</comment>
<evidence type="ECO:0000259" key="16">
    <source>
        <dbReference type="Pfam" id="PF07475"/>
    </source>
</evidence>
<feature type="region of interest" description="Important for the catalytic mechanism of both phosphorylation and dephosphorylation" evidence="14">
    <location>
        <begin position="205"/>
        <end position="214"/>
    </location>
</feature>
<feature type="active site" evidence="14">
    <location>
        <position position="163"/>
    </location>
</feature>
<dbReference type="PANTHER" id="PTHR30305:SF1">
    <property type="entry name" value="HPR KINASE_PHOSPHORYLASE"/>
    <property type="match status" value="1"/>
</dbReference>
<comment type="catalytic activity">
    <reaction evidence="13 14">
        <text>[HPr protein]-O-phospho-L-serine + phosphate + H(+) = [HPr protein]-L-serine + diphosphate</text>
        <dbReference type="Rhea" id="RHEA:46604"/>
        <dbReference type="Rhea" id="RHEA-COMP:11602"/>
        <dbReference type="Rhea" id="RHEA-COMP:11603"/>
        <dbReference type="ChEBI" id="CHEBI:15378"/>
        <dbReference type="ChEBI" id="CHEBI:29999"/>
        <dbReference type="ChEBI" id="CHEBI:33019"/>
        <dbReference type="ChEBI" id="CHEBI:43474"/>
        <dbReference type="ChEBI" id="CHEBI:83421"/>
    </reaction>
</comment>
<evidence type="ECO:0000256" key="2">
    <source>
        <dbReference type="ARBA" id="ARBA00001946"/>
    </source>
</evidence>
<comment type="caution">
    <text evidence="17">The sequence shown here is derived from an EMBL/GenBank/DDBJ whole genome shotgun (WGS) entry which is preliminary data.</text>
</comment>
<sequence length="316" mass="35360">MALDERKLTTRHLVERFKLNVLAGERGLERPITVSEIYRPGLAIAGYFAYHPVRRIQVIGKTEMSFAQDLSPEVRRYRFSKFMHEDTPCVIVAHGVNAPDDLVREAEAHGVPLLESNITTTKLISELTNFLEMELAPRTTMHGVLVEVYGIGILLTGTSGIGKSETALELIKRGHRLVADDAVEILQTSQGELIGEAPAIIENLLEIRGLGILNVMALFGAGAIRLRKKISLVVRLEYWDSRKNYDRLGLDEARIRVLDTDLPLVVIPVRPGRNLAVIVEVAAMHHRLKLMGYNAAQQFADRLDRALVRQVDEAYD</sequence>
<dbReference type="EMBL" id="PEBX01000056">
    <property type="protein sequence ID" value="PTQ55970.1"/>
    <property type="molecule type" value="Genomic_DNA"/>
</dbReference>
<dbReference type="InterPro" id="IPR011104">
    <property type="entry name" value="Hpr_kin/Pase_C"/>
</dbReference>
<evidence type="ECO:0000256" key="9">
    <source>
        <dbReference type="ARBA" id="ARBA00022840"/>
    </source>
</evidence>
<comment type="catalytic activity">
    <reaction evidence="1 14">
        <text>[HPr protein]-L-serine + ATP = [HPr protein]-O-phospho-L-serine + ADP + H(+)</text>
        <dbReference type="Rhea" id="RHEA:46600"/>
        <dbReference type="Rhea" id="RHEA-COMP:11602"/>
        <dbReference type="Rhea" id="RHEA-COMP:11603"/>
        <dbReference type="ChEBI" id="CHEBI:15378"/>
        <dbReference type="ChEBI" id="CHEBI:29999"/>
        <dbReference type="ChEBI" id="CHEBI:30616"/>
        <dbReference type="ChEBI" id="CHEBI:83421"/>
        <dbReference type="ChEBI" id="CHEBI:456216"/>
    </reaction>
</comment>
<dbReference type="SUPFAM" id="SSF75138">
    <property type="entry name" value="HprK N-terminal domain-like"/>
    <property type="match status" value="1"/>
</dbReference>
<dbReference type="GO" id="GO:0005524">
    <property type="term" value="F:ATP binding"/>
    <property type="evidence" value="ECO:0007669"/>
    <property type="project" value="UniProtKB-UniRule"/>
</dbReference>
<keyword evidence="10 14" id="KW-0460">Magnesium</keyword>
<evidence type="ECO:0000256" key="4">
    <source>
        <dbReference type="ARBA" id="ARBA00022527"/>
    </source>
</evidence>
<name>A0A2R6XZY4_9BACL</name>
<comment type="function">
    <text evidence="14">Catalyzes the ATP- as well as the pyrophosphate-dependent phosphorylation of a specific serine residue in HPr, a phosphocarrier protein of the phosphoenolpyruvate-dependent sugar phosphotransferase system (PTS). HprK/P also catalyzes the pyrophosphate-producing, inorganic phosphate-dependent dephosphorylation (phosphorolysis) of seryl-phosphorylated HPr (P-Ser-HPr). The two antagonistic activities of HprK/P are regulated by several intracellular metabolites, which change their concentration in response to the absence or presence of rapidly metabolisable carbon sources (glucose, fructose, etc.) in the growth medium. Therefore, by controlling the phosphorylation state of HPr, HPrK/P is a sensor enzyme that plays a major role in the regulation of carbon metabolism and sugar transport: it mediates carbon catabolite repression (CCR), and regulates PTS-catalyzed carbohydrate uptake and inducer exclusion.</text>
</comment>
<feature type="region of interest" description="Important for the catalytic mechanism of dephosphorylation" evidence="14">
    <location>
        <begin position="268"/>
        <end position="273"/>
    </location>
</feature>